<comment type="caution">
    <text evidence="2">The sequence shown here is derived from an EMBL/GenBank/DDBJ whole genome shotgun (WGS) entry which is preliminary data.</text>
</comment>
<keyword evidence="1" id="KW-0812">Transmembrane</keyword>
<organism evidence="2 3">
    <name type="scientific">Shinella pollutisoli</name>
    <dbReference type="NCBI Taxonomy" id="2250594"/>
    <lineage>
        <taxon>Bacteria</taxon>
        <taxon>Pseudomonadati</taxon>
        <taxon>Pseudomonadota</taxon>
        <taxon>Alphaproteobacteria</taxon>
        <taxon>Hyphomicrobiales</taxon>
        <taxon>Rhizobiaceae</taxon>
        <taxon>Shinella</taxon>
    </lineage>
</organism>
<protein>
    <submittedName>
        <fullName evidence="2">Uncharacterized protein</fullName>
    </submittedName>
</protein>
<feature type="transmembrane region" description="Helical" evidence="1">
    <location>
        <begin position="34"/>
        <end position="53"/>
    </location>
</feature>
<accession>A0ABV7DHQ0</accession>
<evidence type="ECO:0000313" key="3">
    <source>
        <dbReference type="Proteomes" id="UP001595377"/>
    </source>
</evidence>
<dbReference type="RefSeq" id="WP_257316931.1">
    <property type="nucleotide sequence ID" value="NZ_JANFDG010000023.1"/>
</dbReference>
<evidence type="ECO:0000256" key="1">
    <source>
        <dbReference type="SAM" id="Phobius"/>
    </source>
</evidence>
<keyword evidence="3" id="KW-1185">Reference proteome</keyword>
<proteinExistence type="predicted"/>
<name>A0ABV7DHQ0_9HYPH</name>
<gene>
    <name evidence="2" type="ORF">ACFOHH_13680</name>
</gene>
<evidence type="ECO:0000313" key="2">
    <source>
        <dbReference type="EMBL" id="MFC3074158.1"/>
    </source>
</evidence>
<sequence length="59" mass="6095">MNNPKLVAVVSGVAALFLAYSIFGATEAPGTAVSAMNWVFFILALVACAGSLYKISRGD</sequence>
<keyword evidence="1" id="KW-1133">Transmembrane helix</keyword>
<keyword evidence="1" id="KW-0472">Membrane</keyword>
<dbReference type="Proteomes" id="UP001595377">
    <property type="component" value="Unassembled WGS sequence"/>
</dbReference>
<reference evidence="3" key="1">
    <citation type="journal article" date="2019" name="Int. J. Syst. Evol. Microbiol.">
        <title>The Global Catalogue of Microorganisms (GCM) 10K type strain sequencing project: providing services to taxonomists for standard genome sequencing and annotation.</title>
        <authorList>
            <consortium name="The Broad Institute Genomics Platform"/>
            <consortium name="The Broad Institute Genome Sequencing Center for Infectious Disease"/>
            <person name="Wu L."/>
            <person name="Ma J."/>
        </authorList>
    </citation>
    <scope>NUCLEOTIDE SEQUENCE [LARGE SCALE GENOMIC DNA]</scope>
    <source>
        <strain evidence="3">KCTC 52677</strain>
    </source>
</reference>
<dbReference type="EMBL" id="JBHRSP010000022">
    <property type="protein sequence ID" value="MFC3074158.1"/>
    <property type="molecule type" value="Genomic_DNA"/>
</dbReference>